<comment type="subcellular location">
    <subcellularLocation>
        <location evidence="2">Nucleus</location>
    </subcellularLocation>
</comment>
<accession>A0AAV8YWI7</accession>
<dbReference type="EMBL" id="JANEYF010001849">
    <property type="protein sequence ID" value="KAJ8955951.1"/>
    <property type="molecule type" value="Genomic_DNA"/>
</dbReference>
<keyword evidence="6" id="KW-0539">Nucleus</keyword>
<protein>
    <submittedName>
        <fullName evidence="7">Uncharacterized protein</fullName>
    </submittedName>
</protein>
<dbReference type="GO" id="GO:0046872">
    <property type="term" value="F:metal ion binding"/>
    <property type="evidence" value="ECO:0007669"/>
    <property type="project" value="UniProtKB-KW"/>
</dbReference>
<dbReference type="Proteomes" id="UP001162156">
    <property type="component" value="Unassembled WGS sequence"/>
</dbReference>
<keyword evidence="4" id="KW-0560">Oxidoreductase</keyword>
<evidence type="ECO:0000256" key="6">
    <source>
        <dbReference type="ARBA" id="ARBA00023242"/>
    </source>
</evidence>
<evidence type="ECO:0000256" key="2">
    <source>
        <dbReference type="ARBA" id="ARBA00004123"/>
    </source>
</evidence>
<name>A0AAV8YWI7_9CUCU</name>
<evidence type="ECO:0000256" key="5">
    <source>
        <dbReference type="ARBA" id="ARBA00023004"/>
    </source>
</evidence>
<evidence type="ECO:0000256" key="4">
    <source>
        <dbReference type="ARBA" id="ARBA00023002"/>
    </source>
</evidence>
<dbReference type="Gene3D" id="2.60.120.650">
    <property type="entry name" value="Cupin"/>
    <property type="match status" value="1"/>
</dbReference>
<evidence type="ECO:0000313" key="7">
    <source>
        <dbReference type="EMBL" id="KAJ8955951.1"/>
    </source>
</evidence>
<dbReference type="AlphaFoldDB" id="A0AAV8YWI7"/>
<comment type="cofactor">
    <cofactor evidence="1">
        <name>Fe(2+)</name>
        <dbReference type="ChEBI" id="CHEBI:29033"/>
    </cofactor>
</comment>
<organism evidence="7 8">
    <name type="scientific">Rhamnusium bicolor</name>
    <dbReference type="NCBI Taxonomy" id="1586634"/>
    <lineage>
        <taxon>Eukaryota</taxon>
        <taxon>Metazoa</taxon>
        <taxon>Ecdysozoa</taxon>
        <taxon>Arthropoda</taxon>
        <taxon>Hexapoda</taxon>
        <taxon>Insecta</taxon>
        <taxon>Pterygota</taxon>
        <taxon>Neoptera</taxon>
        <taxon>Endopterygota</taxon>
        <taxon>Coleoptera</taxon>
        <taxon>Polyphaga</taxon>
        <taxon>Cucujiformia</taxon>
        <taxon>Chrysomeloidea</taxon>
        <taxon>Cerambycidae</taxon>
        <taxon>Lepturinae</taxon>
        <taxon>Rhagiini</taxon>
        <taxon>Rhamnusium</taxon>
    </lineage>
</organism>
<evidence type="ECO:0000256" key="1">
    <source>
        <dbReference type="ARBA" id="ARBA00001954"/>
    </source>
</evidence>
<reference evidence="7" key="1">
    <citation type="journal article" date="2023" name="Insect Mol. Biol.">
        <title>Genome sequencing provides insights into the evolution of gene families encoding plant cell wall-degrading enzymes in longhorned beetles.</title>
        <authorList>
            <person name="Shin N.R."/>
            <person name="Okamura Y."/>
            <person name="Kirsch R."/>
            <person name="Pauchet Y."/>
        </authorList>
    </citation>
    <scope>NUCLEOTIDE SEQUENCE</scope>
    <source>
        <strain evidence="7">RBIC_L_NR</strain>
    </source>
</reference>
<sequence>MSQVQELIRTLINFIISREELIKDKNINLNVAQTLNTCFYYSVDIENQNLDSRKLLEIDSVLDFLQDELNTGHWSNVPVHVRRCFSSASLIKCLLLLKCSETYSVELLQKCLKCLDMGLLLGAPLEENHELLTNSARHLSEEIKKLLGKCNFETIPRTTSVKRKIDSNNQSQFAKLTGKEIDVVDCPSVEYFNKKYFMEQLPAKLKGCIDHWPATKKWLDLNYLLDIAGDRTIPVEIGSHYADVNWSQKLMTLKEFITKHYLGTNVDIGYLAQHNLFEQGDYNLPKLKWTNDEFGVCVPDSAGLAAKAICDSFVFHNLFQLNHVNNCYNVILDLFFTHNVEAPVNIVDDYLINGDSHHPALYVSIPIATGTEILTYAIYYYNFKKDNYIDLNNYLTSVDWDGLLGPVIQDIDAAVDIFYKVLAVGILLFH</sequence>
<evidence type="ECO:0000256" key="3">
    <source>
        <dbReference type="ARBA" id="ARBA00022723"/>
    </source>
</evidence>
<keyword evidence="5" id="KW-0408">Iron</keyword>
<gene>
    <name evidence="7" type="ORF">NQ314_006800</name>
</gene>
<dbReference type="GO" id="GO:0051864">
    <property type="term" value="F:histone H3K36 demethylase activity"/>
    <property type="evidence" value="ECO:0007669"/>
    <property type="project" value="TreeGrafter"/>
</dbReference>
<proteinExistence type="predicted"/>
<dbReference type="PANTHER" id="PTHR12461:SF106">
    <property type="entry name" value="BIFUNCTIONAL PEPTIDASE AND ARGINYL-HYDROXYLASE JMJD5"/>
    <property type="match status" value="1"/>
</dbReference>
<dbReference type="PANTHER" id="PTHR12461">
    <property type="entry name" value="HYPOXIA-INDUCIBLE FACTOR 1 ALPHA INHIBITOR-RELATED"/>
    <property type="match status" value="1"/>
</dbReference>
<comment type="caution">
    <text evidence="7">The sequence shown here is derived from an EMBL/GenBank/DDBJ whole genome shotgun (WGS) entry which is preliminary data.</text>
</comment>
<evidence type="ECO:0000313" key="8">
    <source>
        <dbReference type="Proteomes" id="UP001162156"/>
    </source>
</evidence>
<dbReference type="GO" id="GO:0005634">
    <property type="term" value="C:nucleus"/>
    <property type="evidence" value="ECO:0007669"/>
    <property type="project" value="UniProtKB-SubCell"/>
</dbReference>
<keyword evidence="8" id="KW-1185">Reference proteome</keyword>
<keyword evidence="3" id="KW-0479">Metal-binding</keyword>
<dbReference type="SUPFAM" id="SSF51197">
    <property type="entry name" value="Clavaminate synthase-like"/>
    <property type="match status" value="1"/>
</dbReference>